<feature type="domain" description="Glycosyltransferase 2-like" evidence="2">
    <location>
        <begin position="8"/>
        <end position="160"/>
    </location>
</feature>
<dbReference type="Gene3D" id="3.40.50.720">
    <property type="entry name" value="NAD(P)-binding Rossmann-like Domain"/>
    <property type="match status" value="1"/>
</dbReference>
<dbReference type="PANTHER" id="PTHR22916:SF3">
    <property type="entry name" value="UDP-GLCNAC:BETAGAL BETA-1,3-N-ACETYLGLUCOSAMINYLTRANSFERASE-LIKE PROTEIN 1"/>
    <property type="match status" value="1"/>
</dbReference>
<dbReference type="SUPFAM" id="SSF53448">
    <property type="entry name" value="Nucleotide-diphospho-sugar transferases"/>
    <property type="match status" value="1"/>
</dbReference>
<proteinExistence type="inferred from homology"/>
<evidence type="ECO:0000313" key="3">
    <source>
        <dbReference type="EMBL" id="ODV54865.1"/>
    </source>
</evidence>
<evidence type="ECO:0000259" key="2">
    <source>
        <dbReference type="Pfam" id="PF00535"/>
    </source>
</evidence>
<dbReference type="Gene3D" id="3.90.550.10">
    <property type="entry name" value="Spore Coat Polysaccharide Biosynthesis Protein SpsA, Chain A"/>
    <property type="match status" value="1"/>
</dbReference>
<dbReference type="Pfam" id="PF00535">
    <property type="entry name" value="Glycos_transf_2"/>
    <property type="match status" value="1"/>
</dbReference>
<dbReference type="InterPro" id="IPR029044">
    <property type="entry name" value="Nucleotide-diphossugar_trans"/>
</dbReference>
<dbReference type="OrthoDB" id="396512at2"/>
<accession>A0A1E4R332</accession>
<evidence type="ECO:0000313" key="4">
    <source>
        <dbReference type="Proteomes" id="UP000094784"/>
    </source>
</evidence>
<dbReference type="SUPFAM" id="SSF53335">
    <property type="entry name" value="S-adenosyl-L-methionine-dependent methyltransferases"/>
    <property type="match status" value="1"/>
</dbReference>
<name>A0A1E4R332_9BACI</name>
<protein>
    <recommendedName>
        <fullName evidence="2">Glycosyltransferase 2-like domain-containing protein</fullName>
    </recommendedName>
</protein>
<evidence type="ECO:0000256" key="1">
    <source>
        <dbReference type="ARBA" id="ARBA00006739"/>
    </source>
</evidence>
<dbReference type="RefSeq" id="WP_069480094.1">
    <property type="nucleotide sequence ID" value="NZ_KV766182.1"/>
</dbReference>
<dbReference type="CDD" id="cd06433">
    <property type="entry name" value="GT_2_WfgS_like"/>
    <property type="match status" value="1"/>
</dbReference>
<gene>
    <name evidence="3" type="ORF">BG258_02655</name>
</gene>
<dbReference type="EMBL" id="MECQ01000001">
    <property type="protein sequence ID" value="ODV54865.1"/>
    <property type="molecule type" value="Genomic_DNA"/>
</dbReference>
<dbReference type="PANTHER" id="PTHR22916">
    <property type="entry name" value="GLYCOSYLTRANSFERASE"/>
    <property type="match status" value="1"/>
</dbReference>
<dbReference type="Proteomes" id="UP000094784">
    <property type="component" value="Unassembled WGS sequence"/>
</dbReference>
<organism evidence="3 4">
    <name type="scientific">Lysinibacillus fusiformis</name>
    <dbReference type="NCBI Taxonomy" id="28031"/>
    <lineage>
        <taxon>Bacteria</taxon>
        <taxon>Bacillati</taxon>
        <taxon>Bacillota</taxon>
        <taxon>Bacilli</taxon>
        <taxon>Bacillales</taxon>
        <taxon>Bacillaceae</taxon>
        <taxon>Lysinibacillus</taxon>
    </lineage>
</organism>
<dbReference type="AlphaFoldDB" id="A0A1E4R332"/>
<sequence>MNNGPKISIITACYNAENTIEQTIQSVLGQTYKNIEYIIIDGASTDGTMEIVEKYRDKVDVVVSESDKGVYDAFNKGIGLATGDFINFMNADDYFKDILVVEKIARILNEKKPKILYGKVRAIDEISGEWQFRGKLLTLNDFKKGEMCPHQGVFTERNIFSQFGGFNLKYKILSDVDFTIKCFKKYEFETLFVNEEIAIFRIGGLSTNIKYMNRFHEENKEIHLEHFNYIPIHSKKYLDNKDIHISNYHYRELFMLSILDNDSLLKGLKKSNRSAAIFGSRRLAVLLYHYLNKNGFKISGFIDNNKEMQGEYLLGKEIVSADNVDLLQVDIIIVSVERFVGANEVKLQLEKLNPKIKIITWHELIDSTSNL</sequence>
<dbReference type="GO" id="GO:0016758">
    <property type="term" value="F:hexosyltransferase activity"/>
    <property type="evidence" value="ECO:0007669"/>
    <property type="project" value="UniProtKB-ARBA"/>
</dbReference>
<dbReference type="InterPro" id="IPR001173">
    <property type="entry name" value="Glyco_trans_2-like"/>
</dbReference>
<comment type="caution">
    <text evidence="3">The sequence shown here is derived from an EMBL/GenBank/DDBJ whole genome shotgun (WGS) entry which is preliminary data.</text>
</comment>
<comment type="similarity">
    <text evidence="1">Belongs to the glycosyltransferase 2 family.</text>
</comment>
<reference evidence="3 4" key="1">
    <citation type="submission" date="2016-09" db="EMBL/GenBank/DDBJ databases">
        <title>Draft genome sequence of the soil isolate, Lysinibacillus fusiformis M5, a potential hypoxanthine producer.</title>
        <authorList>
            <person name="Gallegos-Monterrosa R."/>
            <person name="Maroti G."/>
            <person name="Balint B."/>
            <person name="Kovacs A.T."/>
        </authorList>
    </citation>
    <scope>NUCLEOTIDE SEQUENCE [LARGE SCALE GENOMIC DNA]</scope>
    <source>
        <strain evidence="3 4">M5</strain>
    </source>
</reference>
<dbReference type="InterPro" id="IPR029063">
    <property type="entry name" value="SAM-dependent_MTases_sf"/>
</dbReference>